<keyword evidence="8 10" id="KW-0326">Glycosidase</keyword>
<dbReference type="PANTHER" id="PTHR42715:SF2">
    <property type="entry name" value="BETA-GLUCOSIDASE F-RELATED"/>
    <property type="match status" value="1"/>
</dbReference>
<dbReference type="EC" id="3.2.1.21" evidence="10"/>
<dbReference type="FunFam" id="3.20.20.300:FF:000002">
    <property type="entry name" value="Probable beta-glucosidase"/>
    <property type="match status" value="1"/>
</dbReference>
<dbReference type="SUPFAM" id="SSF52279">
    <property type="entry name" value="Beta-D-glucan exohydrolase, C-terminal domain"/>
    <property type="match status" value="1"/>
</dbReference>
<evidence type="ECO:0000256" key="4">
    <source>
        <dbReference type="ARBA" id="ARBA00022801"/>
    </source>
</evidence>
<evidence type="ECO:0000256" key="10">
    <source>
        <dbReference type="RuleBase" id="RU361161"/>
    </source>
</evidence>
<feature type="chain" id="PRO_5025449127" description="beta-glucosidase" evidence="11">
    <location>
        <begin position="25"/>
        <end position="878"/>
    </location>
</feature>
<dbReference type="Gene3D" id="2.60.40.10">
    <property type="entry name" value="Immunoglobulins"/>
    <property type="match status" value="1"/>
</dbReference>
<organism evidence="13 14">
    <name type="scientific">Amniculicola lignicola CBS 123094</name>
    <dbReference type="NCBI Taxonomy" id="1392246"/>
    <lineage>
        <taxon>Eukaryota</taxon>
        <taxon>Fungi</taxon>
        <taxon>Dikarya</taxon>
        <taxon>Ascomycota</taxon>
        <taxon>Pezizomycotina</taxon>
        <taxon>Dothideomycetes</taxon>
        <taxon>Pleosporomycetidae</taxon>
        <taxon>Pleosporales</taxon>
        <taxon>Amniculicolaceae</taxon>
        <taxon>Amniculicola</taxon>
    </lineage>
</organism>
<dbReference type="Gene3D" id="3.20.20.300">
    <property type="entry name" value="Glycoside hydrolase, family 3, N-terminal domain"/>
    <property type="match status" value="1"/>
</dbReference>
<keyword evidence="9 10" id="KW-0624">Polysaccharide degradation</keyword>
<dbReference type="Gene3D" id="3.40.50.1700">
    <property type="entry name" value="Glycoside hydrolase family 3 C-terminal domain"/>
    <property type="match status" value="1"/>
</dbReference>
<dbReference type="InterPro" id="IPR013783">
    <property type="entry name" value="Ig-like_fold"/>
</dbReference>
<comment type="pathway">
    <text evidence="2 10">Glycan metabolism; cellulose degradation.</text>
</comment>
<dbReference type="InterPro" id="IPR036881">
    <property type="entry name" value="Glyco_hydro_3_C_sf"/>
</dbReference>
<proteinExistence type="inferred from homology"/>
<evidence type="ECO:0000256" key="2">
    <source>
        <dbReference type="ARBA" id="ARBA00004987"/>
    </source>
</evidence>
<keyword evidence="5" id="KW-0136">Cellulose degradation</keyword>
<dbReference type="InterPro" id="IPR050288">
    <property type="entry name" value="Cellulose_deg_GH3"/>
</dbReference>
<feature type="domain" description="Fibronectin type III-like" evidence="12">
    <location>
        <begin position="782"/>
        <end position="856"/>
    </location>
</feature>
<comment type="similarity">
    <text evidence="3 10">Belongs to the glycosyl hydrolase 3 family.</text>
</comment>
<comment type="catalytic activity">
    <reaction evidence="1 10">
        <text>Hydrolysis of terminal, non-reducing beta-D-glucosyl residues with release of beta-D-glucose.</text>
        <dbReference type="EC" id="3.2.1.21"/>
    </reaction>
</comment>
<feature type="signal peptide" evidence="11">
    <location>
        <begin position="1"/>
        <end position="24"/>
    </location>
</feature>
<accession>A0A6A5X373</accession>
<dbReference type="InterPro" id="IPR026891">
    <property type="entry name" value="Fn3-like"/>
</dbReference>
<keyword evidence="6" id="KW-0325">Glycoprotein</keyword>
<evidence type="ECO:0000256" key="7">
    <source>
        <dbReference type="ARBA" id="ARBA00023277"/>
    </source>
</evidence>
<dbReference type="PROSITE" id="PS00775">
    <property type="entry name" value="GLYCOSYL_HYDROL_F3"/>
    <property type="match status" value="1"/>
</dbReference>
<keyword evidence="11" id="KW-0732">Signal</keyword>
<name>A0A6A5X373_9PLEO</name>
<dbReference type="GO" id="GO:0008422">
    <property type="term" value="F:beta-glucosidase activity"/>
    <property type="evidence" value="ECO:0007669"/>
    <property type="project" value="UniProtKB-EC"/>
</dbReference>
<evidence type="ECO:0000256" key="11">
    <source>
        <dbReference type="SAM" id="SignalP"/>
    </source>
</evidence>
<dbReference type="Pfam" id="PF14310">
    <property type="entry name" value="Fn3-like"/>
    <property type="match status" value="1"/>
</dbReference>
<evidence type="ECO:0000256" key="9">
    <source>
        <dbReference type="ARBA" id="ARBA00023326"/>
    </source>
</evidence>
<dbReference type="FunFam" id="3.40.50.1700:FF:000003">
    <property type="entry name" value="Probable beta-glucosidase"/>
    <property type="match status" value="1"/>
</dbReference>
<dbReference type="InterPro" id="IPR019800">
    <property type="entry name" value="Glyco_hydro_3_AS"/>
</dbReference>
<dbReference type="Pfam" id="PF01915">
    <property type="entry name" value="Glyco_hydro_3_C"/>
    <property type="match status" value="1"/>
</dbReference>
<dbReference type="SMART" id="SM01217">
    <property type="entry name" value="Fn3_like"/>
    <property type="match status" value="1"/>
</dbReference>
<dbReference type="InterPro" id="IPR002772">
    <property type="entry name" value="Glyco_hydro_3_C"/>
</dbReference>
<dbReference type="InterPro" id="IPR036962">
    <property type="entry name" value="Glyco_hydro_3_N_sf"/>
</dbReference>
<evidence type="ECO:0000256" key="5">
    <source>
        <dbReference type="ARBA" id="ARBA00023001"/>
    </source>
</evidence>
<dbReference type="GO" id="GO:0030245">
    <property type="term" value="P:cellulose catabolic process"/>
    <property type="evidence" value="ECO:0007669"/>
    <property type="project" value="UniProtKB-UniPathway"/>
</dbReference>
<evidence type="ECO:0000256" key="3">
    <source>
        <dbReference type="ARBA" id="ARBA00005336"/>
    </source>
</evidence>
<dbReference type="EMBL" id="ML977557">
    <property type="protein sequence ID" value="KAF2007360.1"/>
    <property type="molecule type" value="Genomic_DNA"/>
</dbReference>
<evidence type="ECO:0000313" key="13">
    <source>
        <dbReference type="EMBL" id="KAF2007360.1"/>
    </source>
</evidence>
<dbReference type="AlphaFoldDB" id="A0A6A5X373"/>
<dbReference type="InterPro" id="IPR001764">
    <property type="entry name" value="Glyco_hydro_3_N"/>
</dbReference>
<dbReference type="Proteomes" id="UP000799779">
    <property type="component" value="Unassembled WGS sequence"/>
</dbReference>
<dbReference type="SUPFAM" id="SSF51445">
    <property type="entry name" value="(Trans)glycosidases"/>
    <property type="match status" value="1"/>
</dbReference>
<sequence>MIFLFHHFTMLSLIVFSFFSTVLSTAIDRRIPIPAGYVAAPYYPAPHGGWTSDWTESYRKASLIVSNLTLAEKTNITAGTGIFMGRCVGNTGSALRAGIPQLCLQDGPLGLRNSDHNTAFPAGITTGATFDKTLMRARGVALGEEFRGKGVNVYLGPSVGALGRKPRGGRNWEGFGSDPVLQAFGGALTVEGVQSVGVIATIKHLIANEQEQFRMYSLVQPGISSNLDDRTLHELYLWPFAEGVRSGVGSVMIAYNAVNGSACSQNSYLINGVLKDELGFQGFVVSDWLAQISGVASALAGLDLSMPGDIHTIPLLGSSYWMYEYSRSILNGSIPVDRLNDAVTRILATWFQMGQDQNYPPPTFDTNTLNAQGPLYPGALFSPQGVVNEFVNVQANHAEVAREIARDAITLLKNVNSTLPLAQAATLKIFGTDAEKNPDGINSCTDQGCNKGTLGMGWGSGSARYPYMDSPIDAFKARGSNYTFFNTDSFPSNSKPSPGDVAVVFISADSGENYITVENNPGDRTSAGLKAWHNGDKLVQDVAAKYSTVVVVVHTVGPIILEPWHDLPSVKAILFAHLPGQEAGSSLTQVLYGDVSPSGHLPYTIPKSEADYPASLSLVGFQPGQPQDTFTEGLYIDYRHFNKAKITPRYAFGHGLSYTTFSFTNATITPVTPLSSYPPARPAKGSTPAYSTAIPPASEAYWPANFPRIWRYLYSWLEKSDADAAAARASSTTKYPYPAGYSNVQRPGPAAGGAQGGNPALFDTVFSISVRVTNTGKRPGKAVVQLYIQFPESVEVDTPVVQLRDFEKTGVLGVGEGTEVRLRVTRKDVSVWDMEKQNWWVPDTEGEYGVWMGEAVDRLEVRCGSRSGGCEEGVEGPI</sequence>
<evidence type="ECO:0000256" key="6">
    <source>
        <dbReference type="ARBA" id="ARBA00023180"/>
    </source>
</evidence>
<evidence type="ECO:0000256" key="8">
    <source>
        <dbReference type="ARBA" id="ARBA00023295"/>
    </source>
</evidence>
<keyword evidence="14" id="KW-1185">Reference proteome</keyword>
<keyword evidence="4 10" id="KW-0378">Hydrolase</keyword>
<dbReference type="PANTHER" id="PTHR42715">
    <property type="entry name" value="BETA-GLUCOSIDASE"/>
    <property type="match status" value="1"/>
</dbReference>
<protein>
    <recommendedName>
        <fullName evidence="10">beta-glucosidase</fullName>
        <ecNumber evidence="10">3.2.1.21</ecNumber>
    </recommendedName>
</protein>
<dbReference type="OrthoDB" id="416222at2759"/>
<reference evidence="13" key="1">
    <citation type="journal article" date="2020" name="Stud. Mycol.">
        <title>101 Dothideomycetes genomes: a test case for predicting lifestyles and emergence of pathogens.</title>
        <authorList>
            <person name="Haridas S."/>
            <person name="Albert R."/>
            <person name="Binder M."/>
            <person name="Bloem J."/>
            <person name="Labutti K."/>
            <person name="Salamov A."/>
            <person name="Andreopoulos B."/>
            <person name="Baker S."/>
            <person name="Barry K."/>
            <person name="Bills G."/>
            <person name="Bluhm B."/>
            <person name="Cannon C."/>
            <person name="Castanera R."/>
            <person name="Culley D."/>
            <person name="Daum C."/>
            <person name="Ezra D."/>
            <person name="Gonzalez J."/>
            <person name="Henrissat B."/>
            <person name="Kuo A."/>
            <person name="Liang C."/>
            <person name="Lipzen A."/>
            <person name="Lutzoni F."/>
            <person name="Magnuson J."/>
            <person name="Mondo S."/>
            <person name="Nolan M."/>
            <person name="Ohm R."/>
            <person name="Pangilinan J."/>
            <person name="Park H.-J."/>
            <person name="Ramirez L."/>
            <person name="Alfaro M."/>
            <person name="Sun H."/>
            <person name="Tritt A."/>
            <person name="Yoshinaga Y."/>
            <person name="Zwiers L.-H."/>
            <person name="Turgeon B."/>
            <person name="Goodwin S."/>
            <person name="Spatafora J."/>
            <person name="Crous P."/>
            <person name="Grigoriev I."/>
        </authorList>
    </citation>
    <scope>NUCLEOTIDE SEQUENCE</scope>
    <source>
        <strain evidence="13">CBS 123094</strain>
    </source>
</reference>
<dbReference type="PRINTS" id="PR00133">
    <property type="entry name" value="GLHYDRLASE3"/>
</dbReference>
<gene>
    <name evidence="13" type="ORF">P154DRAFT_592676</name>
</gene>
<dbReference type="Pfam" id="PF00933">
    <property type="entry name" value="Glyco_hydro_3"/>
    <property type="match status" value="1"/>
</dbReference>
<evidence type="ECO:0000256" key="1">
    <source>
        <dbReference type="ARBA" id="ARBA00000448"/>
    </source>
</evidence>
<evidence type="ECO:0000259" key="12">
    <source>
        <dbReference type="SMART" id="SM01217"/>
    </source>
</evidence>
<evidence type="ECO:0000313" key="14">
    <source>
        <dbReference type="Proteomes" id="UP000799779"/>
    </source>
</evidence>
<dbReference type="UniPathway" id="UPA00696"/>
<keyword evidence="7 10" id="KW-0119">Carbohydrate metabolism</keyword>
<dbReference type="InterPro" id="IPR017853">
    <property type="entry name" value="GH"/>
</dbReference>